<comment type="similarity">
    <text evidence="3">Belongs to the AB hydrolase superfamily. MenH family.</text>
</comment>
<dbReference type="InterPro" id="IPR000639">
    <property type="entry name" value="Epox_hydrolase-like"/>
</dbReference>
<accession>A0A9C7GAJ9</accession>
<dbReference type="EC" id="4.2.99.20" evidence="3"/>
<evidence type="ECO:0000256" key="1">
    <source>
        <dbReference type="ARBA" id="ARBA00022428"/>
    </source>
</evidence>
<evidence type="ECO:0000256" key="2">
    <source>
        <dbReference type="ARBA" id="ARBA00023239"/>
    </source>
</evidence>
<dbReference type="RefSeq" id="WP_230497228.1">
    <property type="nucleotide sequence ID" value="NZ_CAKJTG010000014.1"/>
</dbReference>
<dbReference type="PRINTS" id="PR00412">
    <property type="entry name" value="EPOXHYDRLASE"/>
</dbReference>
<gene>
    <name evidence="5" type="primary">menH_1</name>
    <name evidence="3" type="synonym">menH</name>
    <name evidence="5" type="ORF">NEOCIP111885_02707</name>
</gene>
<evidence type="ECO:0000256" key="3">
    <source>
        <dbReference type="HAMAP-Rule" id="MF_01660"/>
    </source>
</evidence>
<dbReference type="Gene3D" id="3.40.50.1820">
    <property type="entry name" value="alpha/beta hydrolase"/>
    <property type="match status" value="1"/>
</dbReference>
<dbReference type="GO" id="GO:0070205">
    <property type="term" value="F:2-succinyl-6-hydroxy-2,4-cyclohexadiene-1-carboxylate synthase activity"/>
    <property type="evidence" value="ECO:0007669"/>
    <property type="project" value="UniProtKB-UniRule"/>
</dbReference>
<dbReference type="InterPro" id="IPR022485">
    <property type="entry name" value="SHCHC_synthase_MenH"/>
</dbReference>
<sequence length="270" mass="30202">MKIEVDEVTYHIEVCGEGFPLIMLHGFTGSGASWKPFCSILGEKSKLIMTDLPGHGTTKTDSLDGAKYYFIPVVDQIIEIIDKLGFDKVDILGYSMGGRLAIALSILYPNRVRKLILESASPGLNTEQEQKDRLVSDAKICALITEQGLENFVDFWENIPLFESQKTLSPEKRASLRKQRLSNDPTSLANALWGMSTGMQPSCWEALDRITADVLMLVGELDHKFCQIAEEMQKLMKNGQIYKVEQCGHAIHVEQPEKFGTIVSEFLLNT</sequence>
<comment type="caution">
    <text evidence="5">The sequence shown here is derived from an EMBL/GenBank/DDBJ whole genome shotgun (WGS) entry which is preliminary data.</text>
</comment>
<dbReference type="Proteomes" id="UP000789845">
    <property type="component" value="Unassembled WGS sequence"/>
</dbReference>
<keyword evidence="6" id="KW-1185">Reference proteome</keyword>
<feature type="domain" description="AB hydrolase-1" evidence="4">
    <location>
        <begin position="20"/>
        <end position="255"/>
    </location>
</feature>
<dbReference type="Pfam" id="PF00561">
    <property type="entry name" value="Abhydrolase_1"/>
    <property type="match status" value="1"/>
</dbReference>
<dbReference type="GO" id="GO:0009234">
    <property type="term" value="P:menaquinone biosynthetic process"/>
    <property type="evidence" value="ECO:0007669"/>
    <property type="project" value="UniProtKB-UniRule"/>
</dbReference>
<evidence type="ECO:0000259" key="4">
    <source>
        <dbReference type="Pfam" id="PF00561"/>
    </source>
</evidence>
<evidence type="ECO:0000313" key="5">
    <source>
        <dbReference type="EMBL" id="CAG9608989.1"/>
    </source>
</evidence>
<dbReference type="HAMAP" id="MF_01660">
    <property type="entry name" value="MenH"/>
    <property type="match status" value="1"/>
</dbReference>
<dbReference type="PANTHER" id="PTHR42916:SF1">
    <property type="entry name" value="PROTEIN PHYLLO, CHLOROPLASTIC"/>
    <property type="match status" value="1"/>
</dbReference>
<dbReference type="EMBL" id="CAKJTG010000014">
    <property type="protein sequence ID" value="CAG9608989.1"/>
    <property type="molecule type" value="Genomic_DNA"/>
</dbReference>
<comment type="catalytic activity">
    <reaction evidence="3">
        <text>5-enolpyruvoyl-6-hydroxy-2-succinyl-cyclohex-3-ene-1-carboxylate = (1R,6R)-6-hydroxy-2-succinyl-cyclohexa-2,4-diene-1-carboxylate + pyruvate</text>
        <dbReference type="Rhea" id="RHEA:25597"/>
        <dbReference type="ChEBI" id="CHEBI:15361"/>
        <dbReference type="ChEBI" id="CHEBI:58689"/>
        <dbReference type="ChEBI" id="CHEBI:58818"/>
        <dbReference type="EC" id="4.2.99.20"/>
    </reaction>
</comment>
<keyword evidence="1 3" id="KW-0474">Menaquinone biosynthesis</keyword>
<reference evidence="5" key="1">
    <citation type="submission" date="2021-10" db="EMBL/GenBank/DDBJ databases">
        <authorList>
            <person name="Criscuolo A."/>
        </authorList>
    </citation>
    <scope>NUCLEOTIDE SEQUENCE</scope>
    <source>
        <strain evidence="5">CIP111885</strain>
    </source>
</reference>
<keyword evidence="2 3" id="KW-0456">Lyase</keyword>
<comment type="pathway">
    <text evidence="3">Quinol/quinone metabolism; menaquinone biosynthesis.</text>
</comment>
<name>A0A9C7GAJ9_9BACI</name>
<comment type="subunit">
    <text evidence="3">Monomer.</text>
</comment>
<dbReference type="InterPro" id="IPR029058">
    <property type="entry name" value="AB_hydrolase_fold"/>
</dbReference>
<dbReference type="PRINTS" id="PR00111">
    <property type="entry name" value="ABHYDROLASE"/>
</dbReference>
<dbReference type="AlphaFoldDB" id="A0A9C7GAJ9"/>
<dbReference type="SUPFAM" id="SSF53474">
    <property type="entry name" value="alpha/beta-Hydrolases"/>
    <property type="match status" value="1"/>
</dbReference>
<evidence type="ECO:0000313" key="6">
    <source>
        <dbReference type="Proteomes" id="UP000789845"/>
    </source>
</evidence>
<comment type="function">
    <text evidence="3">Catalyzes a proton abstraction reaction that results in 2,5-elimination of pyruvate from 2-succinyl-5-enolpyruvyl-6-hydroxy-3-cyclohexene-1-carboxylate (SEPHCHC) and the formation of 2-succinyl-6-hydroxy-2,4-cyclohexadiene-1-carboxylate (SHCHC).</text>
</comment>
<protein>
    <recommendedName>
        <fullName evidence="3">Putative 2-succinyl-6-hydroxy-2,4-cyclohexadiene-1-carboxylate synthase</fullName>
        <shortName evidence="3">SHCHC synthase</shortName>
        <ecNumber evidence="3">4.2.99.20</ecNumber>
    </recommendedName>
</protein>
<dbReference type="PANTHER" id="PTHR42916">
    <property type="entry name" value="2-SUCCINYL-5-ENOLPYRUVYL-6-HYDROXY-3-CYCLOHEXENE-1-CARBOXYLATE SYNTHASE"/>
    <property type="match status" value="1"/>
</dbReference>
<dbReference type="NCBIfam" id="TIGR03695">
    <property type="entry name" value="menH_SHCHC"/>
    <property type="match status" value="1"/>
</dbReference>
<comment type="pathway">
    <text evidence="3">Quinol/quinone metabolism; 1,4-dihydroxy-2-naphthoate biosynthesis; 1,4-dihydroxy-2-naphthoate from chorismate: step 3/7.</text>
</comment>
<proteinExistence type="inferred from homology"/>
<organism evidence="5 6">
    <name type="scientific">Pseudoneobacillus rhizosphaerae</name>
    <dbReference type="NCBI Taxonomy" id="2880968"/>
    <lineage>
        <taxon>Bacteria</taxon>
        <taxon>Bacillati</taxon>
        <taxon>Bacillota</taxon>
        <taxon>Bacilli</taxon>
        <taxon>Bacillales</taxon>
        <taxon>Bacillaceae</taxon>
        <taxon>Pseudoneobacillus</taxon>
    </lineage>
</organism>
<dbReference type="InterPro" id="IPR000073">
    <property type="entry name" value="AB_hydrolase_1"/>
</dbReference>